<feature type="active site" description="Proton donor/acceptor" evidence="5">
    <location>
        <position position="261"/>
    </location>
</feature>
<dbReference type="GO" id="GO:0016829">
    <property type="term" value="F:lyase activity"/>
    <property type="evidence" value="ECO:0007669"/>
    <property type="project" value="UniProtKB-KW"/>
</dbReference>
<dbReference type="EMBL" id="CAJVQA010004763">
    <property type="protein sequence ID" value="CAG8605849.1"/>
    <property type="molecule type" value="Genomic_DNA"/>
</dbReference>
<dbReference type="GO" id="GO:0034477">
    <property type="term" value="P:U6 snRNA 3'-end processing"/>
    <property type="evidence" value="ECO:0007669"/>
    <property type="project" value="UniProtKB-UniRule"/>
</dbReference>
<keyword evidence="2 5" id="KW-0378">Hydrolase</keyword>
<feature type="region of interest" description="Disordered" evidence="6">
    <location>
        <begin position="1"/>
        <end position="44"/>
    </location>
</feature>
<comment type="caution">
    <text evidence="7">The sequence shown here is derived from an EMBL/GenBank/DDBJ whole genome shotgun (WGS) entry which is preliminary data.</text>
</comment>
<dbReference type="AlphaFoldDB" id="A0A9N9GH58"/>
<feature type="active site" description="Proton donor/acceptor" evidence="5">
    <location>
        <position position="173"/>
    </location>
</feature>
<name>A0A9N9GH58_9GLOM</name>
<dbReference type="HAMAP" id="MF_03040">
    <property type="entry name" value="USB1"/>
    <property type="match status" value="1"/>
</dbReference>
<dbReference type="Gene3D" id="3.90.1140.10">
    <property type="entry name" value="Cyclic phosphodiesterase"/>
    <property type="match status" value="1"/>
</dbReference>
<dbReference type="GO" id="GO:0005634">
    <property type="term" value="C:nucleus"/>
    <property type="evidence" value="ECO:0007669"/>
    <property type="project" value="UniProtKB-SubCell"/>
</dbReference>
<keyword evidence="3" id="KW-0456">Lyase</keyword>
<dbReference type="PANTHER" id="PTHR13522">
    <property type="entry name" value="U6 SNRNA PHOSPHODIESTERASE 1"/>
    <property type="match status" value="1"/>
</dbReference>
<evidence type="ECO:0000256" key="2">
    <source>
        <dbReference type="ARBA" id="ARBA00022801"/>
    </source>
</evidence>
<organism evidence="7 8">
    <name type="scientific">Cetraspora pellucida</name>
    <dbReference type="NCBI Taxonomy" id="1433469"/>
    <lineage>
        <taxon>Eukaryota</taxon>
        <taxon>Fungi</taxon>
        <taxon>Fungi incertae sedis</taxon>
        <taxon>Mucoromycota</taxon>
        <taxon>Glomeromycotina</taxon>
        <taxon>Glomeromycetes</taxon>
        <taxon>Diversisporales</taxon>
        <taxon>Gigasporaceae</taxon>
        <taxon>Cetraspora</taxon>
    </lineage>
</organism>
<keyword evidence="1 5" id="KW-0540">Nuclease</keyword>
<dbReference type="Proteomes" id="UP000789759">
    <property type="component" value="Unassembled WGS sequence"/>
</dbReference>
<evidence type="ECO:0000256" key="6">
    <source>
        <dbReference type="SAM" id="MobiDB-lite"/>
    </source>
</evidence>
<keyword evidence="8" id="KW-1185">Reference proteome</keyword>
<dbReference type="EC" id="3.1.4.-" evidence="5"/>
<dbReference type="GO" id="GO:1990838">
    <property type="term" value="F:poly(U)-specific exoribonuclease activity, producing 3' uridine cyclic phosphate ends"/>
    <property type="evidence" value="ECO:0007669"/>
    <property type="project" value="UniProtKB-UniRule"/>
</dbReference>
<dbReference type="OrthoDB" id="49151at2759"/>
<evidence type="ECO:0000256" key="5">
    <source>
        <dbReference type="HAMAP-Rule" id="MF_03040"/>
    </source>
</evidence>
<dbReference type="PANTHER" id="PTHR13522:SF3">
    <property type="entry name" value="U6 SNRNA PHOSPHODIESTERASE 1"/>
    <property type="match status" value="1"/>
</dbReference>
<keyword evidence="4 5" id="KW-0539">Nucleus</keyword>
<evidence type="ECO:0000256" key="1">
    <source>
        <dbReference type="ARBA" id="ARBA00022722"/>
    </source>
</evidence>
<accession>A0A9N9GH58</accession>
<dbReference type="Pfam" id="PF09749">
    <property type="entry name" value="HVSL"/>
    <property type="match status" value="1"/>
</dbReference>
<dbReference type="InterPro" id="IPR027521">
    <property type="entry name" value="Usb1"/>
</dbReference>
<evidence type="ECO:0000313" key="8">
    <source>
        <dbReference type="Proteomes" id="UP000789759"/>
    </source>
</evidence>
<sequence>MKGLVDYTSSSDNDSEEELNRDIKKHIKETPSSENKNIISGKGVKRKAKDIDKYDTETETGSVLTPKVKTKKLPPLPLEFLELYQDERRKNYTKHIEDPLSHQGRTRAKPHVEGNWATHVYMEVVIPEDFKSLLRKMKSCAQNAARETSFKFFENDMISSVDSQKIVNDSKLHISLSRPLFLKYFQIEKFWENLRKGFENKKRFSLSFSEISHFTNDDKTRSFLALEVGGGVNELKILLEHVNKVAKDFRQNEFYENPRFHASVLWSLGDKPIYESLRDTVINSGFEDIIRDYVFIINKMVCKIGNKTFFVELL</sequence>
<comment type="function">
    <text evidence="5">Phosphodiesterase responsible for the U6 snRNA 3' end processing. Acts as an exoribonuclease (RNase) responsible for trimming the poly(U) tract of the last nucleotides in the pre-U6 snRNA molecule, leading to the formation of mature U6 snRNA.</text>
</comment>
<reference evidence="7" key="1">
    <citation type="submission" date="2021-06" db="EMBL/GenBank/DDBJ databases">
        <authorList>
            <person name="Kallberg Y."/>
            <person name="Tangrot J."/>
            <person name="Rosling A."/>
        </authorList>
    </citation>
    <scope>NUCLEOTIDE SEQUENCE</scope>
    <source>
        <strain evidence="7">FL966</strain>
    </source>
</reference>
<evidence type="ECO:0000313" key="7">
    <source>
        <dbReference type="EMBL" id="CAG8605849.1"/>
    </source>
</evidence>
<comment type="subcellular location">
    <subcellularLocation>
        <location evidence="5">Nucleus</location>
    </subcellularLocation>
</comment>
<proteinExistence type="inferred from homology"/>
<evidence type="ECO:0000256" key="4">
    <source>
        <dbReference type="ARBA" id="ARBA00023242"/>
    </source>
</evidence>
<comment type="similarity">
    <text evidence="5">Belongs to the 2H phosphoesterase superfamily. USB1 family.</text>
</comment>
<protein>
    <recommendedName>
        <fullName evidence="5">U6 snRNA phosphodiesterase</fullName>
        <ecNumber evidence="5">3.1.4.-</ecNumber>
    </recommendedName>
</protein>
<evidence type="ECO:0000256" key="3">
    <source>
        <dbReference type="ARBA" id="ARBA00023239"/>
    </source>
</evidence>
<gene>
    <name evidence="5" type="primary">USB1</name>
    <name evidence="7" type="ORF">CPELLU_LOCUS7213</name>
</gene>